<sequence length="458" mass="52984">MNKKKVSVVICIIGVILFLFYILGVVQMKKQYTKQKEDLRNPSRGFYVQIKSNKLGRVEELHEEGYRLVLVAYDIAEYTDDRIDDKKLKELDDVLDEIRNYHMKAIVRPAYGFEDSGHNDAGSFVQLEEHVEQIADVINANKDVILCTQAGFLGPWGEWHSSIYLSGEEEEKREYRNRLLQKLLEEYDSSIIINVRRPRFLRDAQKAGLDISRMGFHNDGLLASESDLGTYDDLDYTREEELQYINSAIKTGINGGEMPELNSFSGASNAAKEFGELKVSYLNAKYNKEVLQSWREETLEGENGYTYIEKRLGYRYFVKEVKVPRKIGELPFLKDLQQIKLKITNKGFAPIEDGYQAQWVIEYRDGMVGYQPVLEEFLSMGNTGEQDLVFDFRDVNKNDVSRIGIQIYDGRQQFIAPEDCVEIANSDFSFEEGVNYILVIDEQGRIEFLTQFKDHLKK</sequence>
<keyword evidence="1" id="KW-0472">Membrane</keyword>
<dbReference type="Pfam" id="PF16116">
    <property type="entry name" value="DUF4832"/>
    <property type="match status" value="1"/>
</dbReference>
<evidence type="ECO:0000313" key="5">
    <source>
        <dbReference type="Proteomes" id="UP000254051"/>
    </source>
</evidence>
<keyword evidence="1" id="KW-1133">Transmembrane helix</keyword>
<gene>
    <name evidence="4" type="ORF">SAMN05216529_10573</name>
</gene>
<dbReference type="Pfam" id="PF16173">
    <property type="entry name" value="DUF4874"/>
    <property type="match status" value="1"/>
</dbReference>
<evidence type="ECO:0000256" key="1">
    <source>
        <dbReference type="SAM" id="Phobius"/>
    </source>
</evidence>
<accession>A0A315ZYJ6</accession>
<dbReference type="AlphaFoldDB" id="A0A315ZYJ6"/>
<feature type="transmembrane region" description="Helical" evidence="1">
    <location>
        <begin position="6"/>
        <end position="26"/>
    </location>
</feature>
<feature type="domain" description="DUF4874" evidence="3">
    <location>
        <begin position="41"/>
        <end position="199"/>
    </location>
</feature>
<keyword evidence="1" id="KW-0812">Transmembrane</keyword>
<evidence type="ECO:0008006" key="6">
    <source>
        <dbReference type="Google" id="ProtNLM"/>
    </source>
</evidence>
<proteinExistence type="predicted"/>
<evidence type="ECO:0000313" key="4">
    <source>
        <dbReference type="EMBL" id="SUQ14099.1"/>
    </source>
</evidence>
<name>A0A315ZYJ6_9FIRM</name>
<feature type="domain" description="DUF4832" evidence="2">
    <location>
        <begin position="213"/>
        <end position="373"/>
    </location>
</feature>
<reference evidence="5" key="1">
    <citation type="submission" date="2017-07" db="EMBL/GenBank/DDBJ databases">
        <authorList>
            <person name="Varghese N."/>
            <person name="Submissions S."/>
        </authorList>
    </citation>
    <scope>NUCLEOTIDE SEQUENCE [LARGE SCALE GENOMIC DNA]</scope>
    <source>
        <strain evidence="5">NLAE-zl-C134</strain>
    </source>
</reference>
<protein>
    <recommendedName>
        <fullName evidence="6">DUF4832 domain-containing protein</fullName>
    </recommendedName>
</protein>
<dbReference type="InterPro" id="IPR032267">
    <property type="entry name" value="DUF4832"/>
</dbReference>
<dbReference type="InterPro" id="IPR032379">
    <property type="entry name" value="DUF4874"/>
</dbReference>
<evidence type="ECO:0000259" key="2">
    <source>
        <dbReference type="Pfam" id="PF16116"/>
    </source>
</evidence>
<dbReference type="Proteomes" id="UP000254051">
    <property type="component" value="Unassembled WGS sequence"/>
</dbReference>
<organism evidence="4 5">
    <name type="scientific">Faecalicatena contorta</name>
    <dbReference type="NCBI Taxonomy" id="39482"/>
    <lineage>
        <taxon>Bacteria</taxon>
        <taxon>Bacillati</taxon>
        <taxon>Bacillota</taxon>
        <taxon>Clostridia</taxon>
        <taxon>Lachnospirales</taxon>
        <taxon>Lachnospiraceae</taxon>
        <taxon>Faecalicatena</taxon>
    </lineage>
</organism>
<evidence type="ECO:0000259" key="3">
    <source>
        <dbReference type="Pfam" id="PF16173"/>
    </source>
</evidence>
<dbReference type="EMBL" id="UHJJ01000005">
    <property type="protein sequence ID" value="SUQ14099.1"/>
    <property type="molecule type" value="Genomic_DNA"/>
</dbReference>
<keyword evidence="5" id="KW-1185">Reference proteome</keyword>